<feature type="coiled-coil region" evidence="5">
    <location>
        <begin position="1481"/>
        <end position="1522"/>
    </location>
</feature>
<feature type="coiled-coil region" evidence="5">
    <location>
        <begin position="182"/>
        <end position="251"/>
    </location>
</feature>
<name>A0A6H5FVK3_9HEMI</name>
<feature type="coiled-coil region" evidence="5">
    <location>
        <begin position="719"/>
        <end position="1085"/>
    </location>
</feature>
<dbReference type="PANTHER" id="PTHR18902">
    <property type="entry name" value="NUCLEAR MITOTIC APPARATUS PROTEIN 1-RELATED"/>
    <property type="match status" value="1"/>
</dbReference>
<dbReference type="OrthoDB" id="1926336at2759"/>
<feature type="coiled-coil region" evidence="5">
    <location>
        <begin position="1559"/>
        <end position="1593"/>
    </location>
</feature>
<sequence length="1917" mass="218642">MTAKDNQFKAVEEMLGVLTDQKLKLAMDIDTLKKEKAAFASQFKQLSDEKDRFEAEALSMKRQYDRLLTENEDLIGELQLRERSEKQLLSDIKKLHENNESVKILCTNVTHEKLRLEEDLEKLSRETEALRQERNNWNLTLSKKYGFAKVDLESLVEFVDKKIKNSQAELTEKLEFENDESLAEVLDQLDKAKKENDLMEEEAKSMKEKIQRLMSELETANVDRDKMMANLEDVRIETKTLIENVDKLSEEVDLTKMEKLKSENALHKIIESKNGEIDALLQELSKNKAYVNELMASMNSRVAKGDKSAELPLKLKSIEEEIEPMKKREDEPLNDKPSKDTDQNSSRAVESSILKILKEGICSNLSDLKDTMPEYSKEFLDKLNSIIEGADCKGEIGADVFVHYFNECLSQLKISLKENEILTKELSHQKGSIKELEGLVEKHNTDCEQLRSEVEELSADSNRLLHDLGNLRQENLLRVSEIGELMVRLKQRNDDVDRLKEINNRLENEHNEQISNLRSEIAEANNRLSHLQEQKQELEKKLAATISESEAVKNELESSLEGIKSLKAELENEKIANHELTAKSDELLRENETLKEDIQQYTEDIANLNRRQEDLNAQLSQKSAELKNVLKRVEAMSAVEDELKQLKIASEEKHVRSLEAEKLQEENEALRKNSNELKASLISKQSELDQVHLDLRDASERLSVISSELEKSKSIISKNEELKNERDQIGSQLAAKDEQLQSLEALLKKGAADADGLRATVDQLQTELKAKIIDLQKLNQELEAKSSLEDELSKLRDVLQKTVEDLDNSKKLAEQSQGRVKELEAELNSKHADVERMENETRQRGHVEVEFQKLEEELRSKLVQTEDRLRLAVEENDSLKKKIVSAEEAFRGKIAELDIVQGQLRSKELIEEQVSAAEARLQNLTEVNERVALLEKESDGLKSKIVELEQQLSLKEAELRKIETSEQQKVELLQESDKLVQTQLAERDSSIAELERRLVTAQDNLARVEATAKEEACKNEKSTAAIAEMSETVECLQSENDVLREKLKSQAALKEDELKARNADIEKLNAEMEGLKEMLNFKKLELDEINCVWAGRLNSLKVNLNSLGRSMRELGRLVVQLQETFLEKVLQLKNDFSVLKDRGNSISNLQDLLSEAVAKSSSYKSQIGELQAERNKALADLKDKEDKLAAAESSVKELESELSRLKELKESAPENDSLSTSTISRTEEHMRFKEVDDSIEEKYVKKVQESYDKALDELETLRKQSQTSSAAMKELTAKEESLKRRVATLESQNANIPLMAKQIDGLNHTIKDLKAEISRTEMEKKVEVMKYEEVKRQCTALESKSVSLTQSLDQAVQQGRATNVLELEINNYEKVISDLTTQLNSEKQKLANSEKEYASVSLVKNGLEEQIALLEEQVRAEESRNANLQIQSLETTLATIKQELATSNSEKEHLREEFECYRLRAQTMLARQKGDSVSHGEKEAREQLDKLKKELDSAREKMENNQTETETLNNKLSSLQLEKARSDKRYEDVTKALHQKITDYDSLNTEYRAFKFSAETLLQNTKVEFEERVRQLKAENSSLKELVETLSRKSELDSAGFDLSPGPDFKNNNSSERQFEAIQAQDSAAVHLLEREDGEGSESVPPPLSNYRRLSNLVPLDILLNNPIDDENRSEFNFHYADQNCRVDGHSQKSLFKIAVPVLQEQIEKLHGELHSYEVRVKHLASLLSEAEKDAARSSQQNAVLKEELRRLERSLQREPNIANSEYLKNVIFKVTRHILTLMFHLSADELKLPTLTDILHPTPASAQLTPCTCGVFLSGQFNRTSPVQGYPVLMNEHDEHFTCNRVGDKQCINKCLDVLIKHLADSPAIICGAIGRDCNKERAYLFYKHCNDKWVNSNLSAGREYCCKDGNPIKCA</sequence>
<keyword evidence="8" id="KW-1185">Reference proteome</keyword>
<dbReference type="PANTHER" id="PTHR18902:SF24">
    <property type="entry name" value="NUCLEAR MITOTIC APPARATUS PROTEIN 1"/>
    <property type="match status" value="1"/>
</dbReference>
<evidence type="ECO:0000313" key="8">
    <source>
        <dbReference type="Proteomes" id="UP000479000"/>
    </source>
</evidence>
<evidence type="ECO:0000256" key="4">
    <source>
        <dbReference type="ARBA" id="ARBA00023054"/>
    </source>
</evidence>
<feature type="compositionally biased region" description="Basic and acidic residues" evidence="6">
    <location>
        <begin position="321"/>
        <end position="342"/>
    </location>
</feature>
<feature type="region of interest" description="Disordered" evidence="6">
    <location>
        <begin position="321"/>
        <end position="347"/>
    </location>
</feature>
<dbReference type="GO" id="GO:0005737">
    <property type="term" value="C:cytoplasm"/>
    <property type="evidence" value="ECO:0007669"/>
    <property type="project" value="UniProtKB-SubCell"/>
</dbReference>
<gene>
    <name evidence="7" type="ORF">NTEN_LOCUS392</name>
</gene>
<evidence type="ECO:0000313" key="7">
    <source>
        <dbReference type="EMBL" id="CAA9993417.1"/>
    </source>
</evidence>
<feature type="coiled-coil region" evidence="5">
    <location>
        <begin position="1167"/>
        <end position="1215"/>
    </location>
</feature>
<comment type="subcellular location">
    <subcellularLocation>
        <location evidence="1">Cytoplasm</location>
    </subcellularLocation>
</comment>
<reference evidence="7 8" key="1">
    <citation type="submission" date="2020-02" db="EMBL/GenBank/DDBJ databases">
        <authorList>
            <person name="Ferguson B K."/>
        </authorList>
    </citation>
    <scope>NUCLEOTIDE SEQUENCE [LARGE SCALE GENOMIC DNA]</scope>
</reference>
<feature type="coiled-coil region" evidence="5">
    <location>
        <begin position="106"/>
        <end position="140"/>
    </location>
</feature>
<proteinExistence type="predicted"/>
<evidence type="ECO:0000256" key="3">
    <source>
        <dbReference type="ARBA" id="ARBA00022553"/>
    </source>
</evidence>
<keyword evidence="3" id="KW-0597">Phosphoprotein</keyword>
<feature type="coiled-coil region" evidence="5">
    <location>
        <begin position="1244"/>
        <end position="1323"/>
    </location>
</feature>
<feature type="coiled-coil region" evidence="5">
    <location>
        <begin position="1362"/>
        <end position="1457"/>
    </location>
</feature>
<feature type="coiled-coil region" evidence="5">
    <location>
        <begin position="433"/>
        <end position="687"/>
    </location>
</feature>
<evidence type="ECO:0000256" key="2">
    <source>
        <dbReference type="ARBA" id="ARBA00022490"/>
    </source>
</evidence>
<feature type="coiled-coil region" evidence="5">
    <location>
        <begin position="29"/>
        <end position="70"/>
    </location>
</feature>
<evidence type="ECO:0000256" key="5">
    <source>
        <dbReference type="SAM" id="Coils"/>
    </source>
</evidence>
<keyword evidence="2" id="KW-0963">Cytoplasm</keyword>
<evidence type="ECO:0000256" key="6">
    <source>
        <dbReference type="SAM" id="MobiDB-lite"/>
    </source>
</evidence>
<protein>
    <submittedName>
        <fullName evidence="7">Uncharacterized protein</fullName>
    </submittedName>
</protein>
<dbReference type="Proteomes" id="UP000479000">
    <property type="component" value="Unassembled WGS sequence"/>
</dbReference>
<accession>A0A6H5FVK3</accession>
<dbReference type="InterPro" id="IPR051841">
    <property type="entry name" value="MT-Golgi_org_protein"/>
</dbReference>
<evidence type="ECO:0000256" key="1">
    <source>
        <dbReference type="ARBA" id="ARBA00004496"/>
    </source>
</evidence>
<organism evidence="7 8">
    <name type="scientific">Nesidiocoris tenuis</name>
    <dbReference type="NCBI Taxonomy" id="355587"/>
    <lineage>
        <taxon>Eukaryota</taxon>
        <taxon>Metazoa</taxon>
        <taxon>Ecdysozoa</taxon>
        <taxon>Arthropoda</taxon>
        <taxon>Hexapoda</taxon>
        <taxon>Insecta</taxon>
        <taxon>Pterygota</taxon>
        <taxon>Neoptera</taxon>
        <taxon>Paraneoptera</taxon>
        <taxon>Hemiptera</taxon>
        <taxon>Heteroptera</taxon>
        <taxon>Panheteroptera</taxon>
        <taxon>Cimicomorpha</taxon>
        <taxon>Miridae</taxon>
        <taxon>Dicyphina</taxon>
        <taxon>Nesidiocoris</taxon>
    </lineage>
</organism>
<feature type="coiled-coil region" evidence="5">
    <location>
        <begin position="1728"/>
        <end position="1755"/>
    </location>
</feature>
<dbReference type="EMBL" id="CADCXU010000406">
    <property type="protein sequence ID" value="CAA9993417.1"/>
    <property type="molecule type" value="Genomic_DNA"/>
</dbReference>
<keyword evidence="4 5" id="KW-0175">Coiled coil</keyword>